<accession>A0ACB9YML9</accession>
<reference evidence="1 2" key="1">
    <citation type="journal article" date="2022" name="New Phytol.">
        <title>Ecological generalism drives hyperdiversity of secondary metabolite gene clusters in xylarialean endophytes.</title>
        <authorList>
            <person name="Franco M.E.E."/>
            <person name="Wisecaver J.H."/>
            <person name="Arnold A.E."/>
            <person name="Ju Y.M."/>
            <person name="Slot J.C."/>
            <person name="Ahrendt S."/>
            <person name="Moore L.P."/>
            <person name="Eastman K.E."/>
            <person name="Scott K."/>
            <person name="Konkel Z."/>
            <person name="Mondo S.J."/>
            <person name="Kuo A."/>
            <person name="Hayes R.D."/>
            <person name="Haridas S."/>
            <person name="Andreopoulos B."/>
            <person name="Riley R."/>
            <person name="LaButti K."/>
            <person name="Pangilinan J."/>
            <person name="Lipzen A."/>
            <person name="Amirebrahimi M."/>
            <person name="Yan J."/>
            <person name="Adam C."/>
            <person name="Keymanesh K."/>
            <person name="Ng V."/>
            <person name="Louie K."/>
            <person name="Northen T."/>
            <person name="Drula E."/>
            <person name="Henrissat B."/>
            <person name="Hsieh H.M."/>
            <person name="Youens-Clark K."/>
            <person name="Lutzoni F."/>
            <person name="Miadlikowska J."/>
            <person name="Eastwood D.C."/>
            <person name="Hamelin R.C."/>
            <person name="Grigoriev I.V."/>
            <person name="U'Ren J.M."/>
        </authorList>
    </citation>
    <scope>NUCLEOTIDE SEQUENCE [LARGE SCALE GENOMIC DNA]</scope>
    <source>
        <strain evidence="1 2">CBS 119005</strain>
    </source>
</reference>
<protein>
    <submittedName>
        <fullName evidence="1">Uncharacterized protein</fullName>
    </submittedName>
</protein>
<gene>
    <name evidence="1" type="ORF">F4820DRAFT_452686</name>
</gene>
<dbReference type="Proteomes" id="UP001497700">
    <property type="component" value="Unassembled WGS sequence"/>
</dbReference>
<name>A0ACB9YML9_9PEZI</name>
<comment type="caution">
    <text evidence="1">The sequence shown here is derived from an EMBL/GenBank/DDBJ whole genome shotgun (WGS) entry which is preliminary data.</text>
</comment>
<proteinExistence type="predicted"/>
<sequence length="136" mass="15387">MDASNEMSAWEMTAAIRHKPIWFFIAQRNGQRTLICLDCREASNEIHRRRHGAGLGRYKAQPAPAPLTAPAQARSCLCRFEAFGLKKVITISTETRQMTSPQIFNKTVDDVTKFSGRNNSESPQRRVGDDLAHRDE</sequence>
<dbReference type="EMBL" id="MU393578">
    <property type="protein sequence ID" value="KAI4860646.1"/>
    <property type="molecule type" value="Genomic_DNA"/>
</dbReference>
<evidence type="ECO:0000313" key="1">
    <source>
        <dbReference type="EMBL" id="KAI4860646.1"/>
    </source>
</evidence>
<evidence type="ECO:0000313" key="2">
    <source>
        <dbReference type="Proteomes" id="UP001497700"/>
    </source>
</evidence>
<keyword evidence="2" id="KW-1185">Reference proteome</keyword>
<organism evidence="1 2">
    <name type="scientific">Hypoxylon rubiginosum</name>
    <dbReference type="NCBI Taxonomy" id="110542"/>
    <lineage>
        <taxon>Eukaryota</taxon>
        <taxon>Fungi</taxon>
        <taxon>Dikarya</taxon>
        <taxon>Ascomycota</taxon>
        <taxon>Pezizomycotina</taxon>
        <taxon>Sordariomycetes</taxon>
        <taxon>Xylariomycetidae</taxon>
        <taxon>Xylariales</taxon>
        <taxon>Hypoxylaceae</taxon>
        <taxon>Hypoxylon</taxon>
    </lineage>
</organism>